<reference evidence="9 10" key="1">
    <citation type="submission" date="2024-09" db="EMBL/GenBank/DDBJ databases">
        <authorList>
            <person name="Sun Q."/>
            <person name="Mori K."/>
        </authorList>
    </citation>
    <scope>NUCLEOTIDE SEQUENCE [LARGE SCALE GENOMIC DNA]</scope>
    <source>
        <strain evidence="9 10">CECT 7682</strain>
    </source>
</reference>
<keyword evidence="7" id="KW-0648">Protein biosynthesis</keyword>
<evidence type="ECO:0000256" key="3">
    <source>
        <dbReference type="ARBA" id="ARBA00022741"/>
    </source>
</evidence>
<gene>
    <name evidence="9" type="ORF">ACFFUR_00900</name>
</gene>
<keyword evidence="3 7" id="KW-0547">Nucleotide-binding</keyword>
<evidence type="ECO:0000256" key="7">
    <source>
        <dbReference type="RuleBase" id="RU363037"/>
    </source>
</evidence>
<dbReference type="InterPro" id="IPR020058">
    <property type="entry name" value="Glu/Gln-tRNA-synth_Ib_cat-dom"/>
</dbReference>
<dbReference type="PANTHER" id="PTHR43311:SF1">
    <property type="entry name" value="GLUTAMYL-Q TRNA(ASP) SYNTHETASE"/>
    <property type="match status" value="1"/>
</dbReference>
<keyword evidence="10" id="KW-1185">Reference proteome</keyword>
<comment type="similarity">
    <text evidence="7">Belongs to the class-I aminoacyl-tRNA synthetase family.</text>
</comment>
<evidence type="ECO:0000313" key="9">
    <source>
        <dbReference type="EMBL" id="MFB9210350.1"/>
    </source>
</evidence>
<dbReference type="Proteomes" id="UP001589654">
    <property type="component" value="Unassembled WGS sequence"/>
</dbReference>
<dbReference type="PANTHER" id="PTHR43311">
    <property type="entry name" value="GLUTAMATE--TRNA LIGASE"/>
    <property type="match status" value="1"/>
</dbReference>
<keyword evidence="6 7" id="KW-0030">Aminoacyl-tRNA synthetase</keyword>
<keyword evidence="5 7" id="KW-0067">ATP-binding</keyword>
<evidence type="ECO:0000256" key="6">
    <source>
        <dbReference type="ARBA" id="ARBA00023146"/>
    </source>
</evidence>
<dbReference type="PROSITE" id="PS00178">
    <property type="entry name" value="AA_TRNA_LIGASE_I"/>
    <property type="match status" value="1"/>
</dbReference>
<evidence type="ECO:0000256" key="4">
    <source>
        <dbReference type="ARBA" id="ARBA00022833"/>
    </source>
</evidence>
<keyword evidence="2" id="KW-0479">Metal-binding</keyword>
<evidence type="ECO:0000259" key="8">
    <source>
        <dbReference type="Pfam" id="PF00749"/>
    </source>
</evidence>
<dbReference type="RefSeq" id="WP_290246214.1">
    <property type="nucleotide sequence ID" value="NZ_JAUFQT010000001.1"/>
</dbReference>
<dbReference type="GO" id="GO:0016874">
    <property type="term" value="F:ligase activity"/>
    <property type="evidence" value="ECO:0007669"/>
    <property type="project" value="UniProtKB-KW"/>
</dbReference>
<dbReference type="Pfam" id="PF00749">
    <property type="entry name" value="tRNA-synt_1c"/>
    <property type="match status" value="1"/>
</dbReference>
<accession>A0ABV5J2C3</accession>
<comment type="caution">
    <text evidence="9">The sequence shown here is derived from an EMBL/GenBank/DDBJ whole genome shotgun (WGS) entry which is preliminary data.</text>
</comment>
<dbReference type="PRINTS" id="PR00987">
    <property type="entry name" value="TRNASYNTHGLU"/>
</dbReference>
<evidence type="ECO:0000256" key="5">
    <source>
        <dbReference type="ARBA" id="ARBA00022840"/>
    </source>
</evidence>
<dbReference type="SUPFAM" id="SSF52374">
    <property type="entry name" value="Nucleotidylyl transferase"/>
    <property type="match status" value="1"/>
</dbReference>
<evidence type="ECO:0000256" key="1">
    <source>
        <dbReference type="ARBA" id="ARBA00022598"/>
    </source>
</evidence>
<sequence length="307" mass="35720">MNNRLENIPLNSPRDIISRIAPTPSGYLHLGNALSFAITISIARKNNGKILLRIDDLDKPRIRKAFVEDIFETLNFLDIPWDLGPKNYNDYKEEFSQYQRLPLYQEALKSLVLSPALFACQCSRKDIRKLSRFGDYPGTCQNQEIDFFQKGVNWRMKTPLDQYIYLMNINRELVPYKIPVSLKDFAIRRKNELPTYQLASLVDDLHFGINLIVRGMDLLDSSIAQMYLSHKLPKNNFNQTLFYHHPLMKKGQGIKLSKSDGATSIQYLRKTGKTKKDIFRIMGEFMGFKRETNNLEEFQNQLLEKGL</sequence>
<organism evidence="9 10">
    <name type="scientific">Echinicola jeungdonensis</name>
    <dbReference type="NCBI Taxonomy" id="709343"/>
    <lineage>
        <taxon>Bacteria</taxon>
        <taxon>Pseudomonadati</taxon>
        <taxon>Bacteroidota</taxon>
        <taxon>Cytophagia</taxon>
        <taxon>Cytophagales</taxon>
        <taxon>Cyclobacteriaceae</taxon>
        <taxon>Echinicola</taxon>
    </lineage>
</organism>
<dbReference type="EMBL" id="JBHMEW010000007">
    <property type="protein sequence ID" value="MFB9210350.1"/>
    <property type="molecule type" value="Genomic_DNA"/>
</dbReference>
<name>A0ABV5J2C3_9BACT</name>
<proteinExistence type="inferred from homology"/>
<keyword evidence="4" id="KW-0862">Zinc</keyword>
<keyword evidence="1 7" id="KW-0436">Ligase</keyword>
<evidence type="ECO:0000256" key="2">
    <source>
        <dbReference type="ARBA" id="ARBA00022723"/>
    </source>
</evidence>
<protein>
    <submittedName>
        <fullName evidence="9">Glutamate--tRNA ligase family protein</fullName>
    </submittedName>
</protein>
<feature type="domain" description="Glutamyl/glutaminyl-tRNA synthetase class Ib catalytic" evidence="8">
    <location>
        <begin position="17"/>
        <end position="289"/>
    </location>
</feature>
<dbReference type="InterPro" id="IPR014729">
    <property type="entry name" value="Rossmann-like_a/b/a_fold"/>
</dbReference>
<evidence type="ECO:0000313" key="10">
    <source>
        <dbReference type="Proteomes" id="UP001589654"/>
    </source>
</evidence>
<dbReference type="InterPro" id="IPR049940">
    <property type="entry name" value="GluQ/Sye"/>
</dbReference>
<dbReference type="InterPro" id="IPR001412">
    <property type="entry name" value="aa-tRNA-synth_I_CS"/>
</dbReference>
<dbReference type="InterPro" id="IPR000924">
    <property type="entry name" value="Glu/Gln-tRNA-synth"/>
</dbReference>
<dbReference type="Gene3D" id="3.40.50.620">
    <property type="entry name" value="HUPs"/>
    <property type="match status" value="1"/>
</dbReference>